<reference evidence="1" key="1">
    <citation type="submission" date="2025-08" db="UniProtKB">
        <authorList>
            <consortium name="Ensembl"/>
        </authorList>
    </citation>
    <scope>IDENTIFICATION</scope>
</reference>
<name>A0A8D1R9T6_PIG</name>
<protein>
    <submittedName>
        <fullName evidence="1">Uncharacterized protein</fullName>
    </submittedName>
</protein>
<accession>A0A8D1R9T6</accession>
<evidence type="ECO:0000313" key="1">
    <source>
        <dbReference type="Ensembl" id="ENSSSCP00055030326.1"/>
    </source>
</evidence>
<sequence length="167" mass="18275">KHIYVGRLSEYRLSLGVNTSIIRPGDFLLVWRSGSDSQDRTRGLALDISLWQCTGQRSARAGCIHELAFPQVHHTSFSKSGKLNSGSYCGLSSEILSSANVITRVNGLQVFNCQDALGDPCGVSKSPVDQPPSVLNRHGPFILFNDTQGLKHHHQAAVKPLPFIQHC</sequence>
<proteinExistence type="predicted"/>
<evidence type="ECO:0000313" key="2">
    <source>
        <dbReference type="Proteomes" id="UP000694724"/>
    </source>
</evidence>
<organism evidence="1 2">
    <name type="scientific">Sus scrofa</name>
    <name type="common">Pig</name>
    <dbReference type="NCBI Taxonomy" id="9823"/>
    <lineage>
        <taxon>Eukaryota</taxon>
        <taxon>Metazoa</taxon>
        <taxon>Chordata</taxon>
        <taxon>Craniata</taxon>
        <taxon>Vertebrata</taxon>
        <taxon>Euteleostomi</taxon>
        <taxon>Mammalia</taxon>
        <taxon>Eutheria</taxon>
        <taxon>Laurasiatheria</taxon>
        <taxon>Artiodactyla</taxon>
        <taxon>Suina</taxon>
        <taxon>Suidae</taxon>
        <taxon>Sus</taxon>
    </lineage>
</organism>
<dbReference type="AlphaFoldDB" id="A0A8D1R9T6"/>
<dbReference type="Proteomes" id="UP000694724">
    <property type="component" value="Unplaced"/>
</dbReference>
<dbReference type="Ensembl" id="ENSSSCT00055038172.1">
    <property type="protein sequence ID" value="ENSSSCP00055030326.1"/>
    <property type="gene ID" value="ENSSSCG00055019542.1"/>
</dbReference>